<sequence>MTTHLLWFLLSESLRRGAHSQILSQIQLFLVNEVHILNEIRGSTLEVVISHMKMRGLAVRSDIAFRIGNERRDGAATIFELGEDFRPCKLTWHVIGVPRLRGDNDFSFARLTLQAHSVGKPISVFLSTRKGAVQTAKQLKNDYAEAEKMRRHLPWSHPRRICAAPYI</sequence>
<evidence type="ECO:0000313" key="2">
    <source>
        <dbReference type="EMBL" id="KAJ7306268.1"/>
    </source>
</evidence>
<dbReference type="EMBL" id="JARIHO010000093">
    <property type="protein sequence ID" value="KAJ7306268.1"/>
    <property type="molecule type" value="Genomic_DNA"/>
</dbReference>
<organism evidence="2 3">
    <name type="scientific">Mycena albidolilacea</name>
    <dbReference type="NCBI Taxonomy" id="1033008"/>
    <lineage>
        <taxon>Eukaryota</taxon>
        <taxon>Fungi</taxon>
        <taxon>Dikarya</taxon>
        <taxon>Basidiomycota</taxon>
        <taxon>Agaricomycotina</taxon>
        <taxon>Agaricomycetes</taxon>
        <taxon>Agaricomycetidae</taxon>
        <taxon>Agaricales</taxon>
        <taxon>Marasmiineae</taxon>
        <taxon>Mycenaceae</taxon>
        <taxon>Mycena</taxon>
    </lineage>
</organism>
<feature type="chain" id="PRO_5042131624" evidence="1">
    <location>
        <begin position="21"/>
        <end position="167"/>
    </location>
</feature>
<dbReference type="InterPro" id="IPR052247">
    <property type="entry name" value="Meiotic_Crossover_Helicase"/>
</dbReference>
<accession>A0AAD6Z3G6</accession>
<protein>
    <submittedName>
        <fullName evidence="2">Uncharacterized protein</fullName>
    </submittedName>
</protein>
<dbReference type="Proteomes" id="UP001218218">
    <property type="component" value="Unassembled WGS sequence"/>
</dbReference>
<dbReference type="PANTHER" id="PTHR47835">
    <property type="entry name" value="HFM1, ATP DEPENDENT DNA HELICASE HOMOLOG"/>
    <property type="match status" value="1"/>
</dbReference>
<dbReference type="AlphaFoldDB" id="A0AAD6Z3G6"/>
<dbReference type="GO" id="GO:0016787">
    <property type="term" value="F:hydrolase activity"/>
    <property type="evidence" value="ECO:0007669"/>
    <property type="project" value="UniProtKB-KW"/>
</dbReference>
<dbReference type="GO" id="GO:0043138">
    <property type="term" value="F:3'-5' DNA helicase activity"/>
    <property type="evidence" value="ECO:0007669"/>
    <property type="project" value="UniProtKB-EC"/>
</dbReference>
<feature type="signal peptide" evidence="1">
    <location>
        <begin position="1"/>
        <end position="20"/>
    </location>
</feature>
<evidence type="ECO:0000313" key="3">
    <source>
        <dbReference type="Proteomes" id="UP001218218"/>
    </source>
</evidence>
<keyword evidence="3" id="KW-1185">Reference proteome</keyword>
<dbReference type="InterPro" id="IPR027417">
    <property type="entry name" value="P-loop_NTPase"/>
</dbReference>
<gene>
    <name evidence="2" type="ORF">DFH08DRAFT_824718</name>
</gene>
<comment type="caution">
    <text evidence="2">The sequence shown here is derived from an EMBL/GenBank/DDBJ whole genome shotgun (WGS) entry which is preliminary data.</text>
</comment>
<name>A0AAD6Z3G6_9AGAR</name>
<dbReference type="Gene3D" id="3.40.50.300">
    <property type="entry name" value="P-loop containing nucleotide triphosphate hydrolases"/>
    <property type="match status" value="2"/>
</dbReference>
<dbReference type="PANTHER" id="PTHR47835:SF3">
    <property type="entry name" value="HELICASE FOR MEIOSIS 1"/>
    <property type="match status" value="1"/>
</dbReference>
<reference evidence="2" key="1">
    <citation type="submission" date="2023-03" db="EMBL/GenBank/DDBJ databases">
        <title>Massive genome expansion in bonnet fungi (Mycena s.s.) driven by repeated elements and novel gene families across ecological guilds.</title>
        <authorList>
            <consortium name="Lawrence Berkeley National Laboratory"/>
            <person name="Harder C.B."/>
            <person name="Miyauchi S."/>
            <person name="Viragh M."/>
            <person name="Kuo A."/>
            <person name="Thoen E."/>
            <person name="Andreopoulos B."/>
            <person name="Lu D."/>
            <person name="Skrede I."/>
            <person name="Drula E."/>
            <person name="Henrissat B."/>
            <person name="Morin E."/>
            <person name="Kohler A."/>
            <person name="Barry K."/>
            <person name="LaButti K."/>
            <person name="Morin E."/>
            <person name="Salamov A."/>
            <person name="Lipzen A."/>
            <person name="Mereny Z."/>
            <person name="Hegedus B."/>
            <person name="Baldrian P."/>
            <person name="Stursova M."/>
            <person name="Weitz H."/>
            <person name="Taylor A."/>
            <person name="Grigoriev I.V."/>
            <person name="Nagy L.G."/>
            <person name="Martin F."/>
            <person name="Kauserud H."/>
        </authorList>
    </citation>
    <scope>NUCLEOTIDE SEQUENCE</scope>
    <source>
        <strain evidence="2">CBHHK002</strain>
    </source>
</reference>
<keyword evidence="1" id="KW-0732">Signal</keyword>
<evidence type="ECO:0000256" key="1">
    <source>
        <dbReference type="SAM" id="SignalP"/>
    </source>
</evidence>
<proteinExistence type="predicted"/>